<evidence type="ECO:0000313" key="2">
    <source>
        <dbReference type="EMBL" id="KAK1444031.1"/>
    </source>
</evidence>
<feature type="compositionally biased region" description="Acidic residues" evidence="1">
    <location>
        <begin position="123"/>
        <end position="140"/>
    </location>
</feature>
<feature type="region of interest" description="Disordered" evidence="1">
    <location>
        <begin position="116"/>
        <end position="208"/>
    </location>
</feature>
<reference evidence="2" key="1">
    <citation type="submission" date="2023-08" db="EMBL/GenBank/DDBJ databases">
        <title>Draft sequence of the Babesia gibsoni genome.</title>
        <authorList>
            <person name="Yamagishi J.Y."/>
            <person name="Xuan X.X."/>
        </authorList>
    </citation>
    <scope>NUCLEOTIDE SEQUENCE</scope>
    <source>
        <strain evidence="2">Azabu</strain>
    </source>
</reference>
<proteinExistence type="predicted"/>
<sequence>MAADVDFDDVQDECSSASGRSSEEHSDYKREDSDYGIADEPIVSEGTTETFQINVDKSGNAEHLLQDAHNLYFSHMPRVVGTGFRFQVGELAYAKWRGELNLVVIHFASQKLVTTPGDAVDYSSDDDDEEDESSAEDSQDENAHPPPKALTSDSDGRKKDDSSHNHVIDQGMEDADESNSGDDDLDTSDSQDDSNSSPRDTNEDIFHDSCSNQLYSEVNAMRPLPLRCDETEPHILEEKQAKKAKNNSISKRYFIPIYFVTFPGYKKRCAKAFRFWVKEKDLIKYKAVKHGKQRKSMPEIDTNKESQKPEMEPAWTKRNIEDINEYVYNVSYNTYEEDLAARLYNIGEWDKREEQTTSTGDAKVPWSVPLALQNVVAKQQAEIMKKRKDGKIDYLSADVRNGFSIPPLTERLSAYSIIQNFKYVLILMTTLIRRPGESNTNAKAKFDTELLPSRIGRHAEVEDISIPSLRLMDHLESAVGSGITASKFQAIYVNNIYWLDLYLKWMDTCFLDSCCYNEKEHEFISVLQHSYRRPLSRILGFEHLARLFCFNTMYNVFLRLMYSGGCRFMEYLPITQLLIHYMTFVATDYMHSQCYTVSSMHSDNFSFPQRRGKN</sequence>
<organism evidence="2 3">
    <name type="scientific">Babesia gibsoni</name>
    <dbReference type="NCBI Taxonomy" id="33632"/>
    <lineage>
        <taxon>Eukaryota</taxon>
        <taxon>Sar</taxon>
        <taxon>Alveolata</taxon>
        <taxon>Apicomplexa</taxon>
        <taxon>Aconoidasida</taxon>
        <taxon>Piroplasmida</taxon>
        <taxon>Babesiidae</taxon>
        <taxon>Babesia</taxon>
    </lineage>
</organism>
<dbReference type="Proteomes" id="UP001230268">
    <property type="component" value="Unassembled WGS sequence"/>
</dbReference>
<evidence type="ECO:0000256" key="1">
    <source>
        <dbReference type="SAM" id="MobiDB-lite"/>
    </source>
</evidence>
<comment type="caution">
    <text evidence="2">The sequence shown here is derived from an EMBL/GenBank/DDBJ whole genome shotgun (WGS) entry which is preliminary data.</text>
</comment>
<feature type="compositionally biased region" description="Acidic residues" evidence="1">
    <location>
        <begin position="1"/>
        <end position="12"/>
    </location>
</feature>
<dbReference type="EMBL" id="JAVEPI010000002">
    <property type="protein sequence ID" value="KAK1444031.1"/>
    <property type="molecule type" value="Genomic_DNA"/>
</dbReference>
<dbReference type="AlphaFoldDB" id="A0AAD8PES9"/>
<feature type="compositionally biased region" description="Basic and acidic residues" evidence="1">
    <location>
        <begin position="21"/>
        <end position="33"/>
    </location>
</feature>
<keyword evidence="3" id="KW-1185">Reference proteome</keyword>
<feature type="region of interest" description="Disordered" evidence="1">
    <location>
        <begin position="1"/>
        <end position="41"/>
    </location>
</feature>
<feature type="compositionally biased region" description="Acidic residues" evidence="1">
    <location>
        <begin position="171"/>
        <end position="192"/>
    </location>
</feature>
<feature type="compositionally biased region" description="Basic and acidic residues" evidence="1">
    <location>
        <begin position="154"/>
        <end position="167"/>
    </location>
</feature>
<protein>
    <submittedName>
        <fullName evidence="2">Uncharacterized protein</fullName>
    </submittedName>
</protein>
<feature type="compositionally biased region" description="Basic and acidic residues" evidence="1">
    <location>
        <begin position="296"/>
        <end position="311"/>
    </location>
</feature>
<name>A0AAD8PES9_BABGI</name>
<gene>
    <name evidence="2" type="ORF">BgAZ_209070</name>
</gene>
<feature type="region of interest" description="Disordered" evidence="1">
    <location>
        <begin position="294"/>
        <end position="313"/>
    </location>
</feature>
<evidence type="ECO:0000313" key="3">
    <source>
        <dbReference type="Proteomes" id="UP001230268"/>
    </source>
</evidence>
<accession>A0AAD8PES9</accession>